<feature type="region of interest" description="Disordered" evidence="1">
    <location>
        <begin position="1"/>
        <end position="60"/>
    </location>
</feature>
<evidence type="ECO:0000313" key="2">
    <source>
        <dbReference type="EMBL" id="KAK6914608.1"/>
    </source>
</evidence>
<accession>A0AAN8UQR1</accession>
<protein>
    <submittedName>
        <fullName evidence="2">Uncharacterized protein</fullName>
    </submittedName>
</protein>
<dbReference type="EMBL" id="JBAMMX010000025">
    <property type="protein sequence ID" value="KAK6914608.1"/>
    <property type="molecule type" value="Genomic_DNA"/>
</dbReference>
<keyword evidence="3" id="KW-1185">Reference proteome</keyword>
<comment type="caution">
    <text evidence="2">The sequence shown here is derived from an EMBL/GenBank/DDBJ whole genome shotgun (WGS) entry which is preliminary data.</text>
</comment>
<sequence>MVEVQQIKKRVVNAPSKRKGRGFTGKRLELESSRKGKGGDGASESKGRGIVPSEPKAFSE</sequence>
<proteinExistence type="predicted"/>
<organism evidence="2 3">
    <name type="scientific">Dillenia turbinata</name>
    <dbReference type="NCBI Taxonomy" id="194707"/>
    <lineage>
        <taxon>Eukaryota</taxon>
        <taxon>Viridiplantae</taxon>
        <taxon>Streptophyta</taxon>
        <taxon>Embryophyta</taxon>
        <taxon>Tracheophyta</taxon>
        <taxon>Spermatophyta</taxon>
        <taxon>Magnoliopsida</taxon>
        <taxon>eudicotyledons</taxon>
        <taxon>Gunneridae</taxon>
        <taxon>Pentapetalae</taxon>
        <taxon>Dilleniales</taxon>
        <taxon>Dilleniaceae</taxon>
        <taxon>Dillenia</taxon>
    </lineage>
</organism>
<feature type="compositionally biased region" description="Basic residues" evidence="1">
    <location>
        <begin position="7"/>
        <end position="21"/>
    </location>
</feature>
<feature type="compositionally biased region" description="Basic and acidic residues" evidence="1">
    <location>
        <begin position="26"/>
        <end position="47"/>
    </location>
</feature>
<dbReference type="AlphaFoldDB" id="A0AAN8UQR1"/>
<gene>
    <name evidence="2" type="ORF">RJ641_019725</name>
</gene>
<dbReference type="Proteomes" id="UP001370490">
    <property type="component" value="Unassembled WGS sequence"/>
</dbReference>
<evidence type="ECO:0000256" key="1">
    <source>
        <dbReference type="SAM" id="MobiDB-lite"/>
    </source>
</evidence>
<name>A0AAN8UQR1_9MAGN</name>
<reference evidence="2 3" key="1">
    <citation type="submission" date="2023-12" db="EMBL/GenBank/DDBJ databases">
        <title>A high-quality genome assembly for Dillenia turbinata (Dilleniales).</title>
        <authorList>
            <person name="Chanderbali A."/>
        </authorList>
    </citation>
    <scope>NUCLEOTIDE SEQUENCE [LARGE SCALE GENOMIC DNA]</scope>
    <source>
        <strain evidence="2">LSX21</strain>
        <tissue evidence="2">Leaf</tissue>
    </source>
</reference>
<evidence type="ECO:0000313" key="3">
    <source>
        <dbReference type="Proteomes" id="UP001370490"/>
    </source>
</evidence>